<dbReference type="EMBL" id="UGTW01000001">
    <property type="protein sequence ID" value="SUC16734.1"/>
    <property type="molecule type" value="Genomic_DNA"/>
</dbReference>
<organism evidence="1 2">
    <name type="scientific">Proteus vulgaris</name>
    <dbReference type="NCBI Taxonomy" id="585"/>
    <lineage>
        <taxon>Bacteria</taxon>
        <taxon>Pseudomonadati</taxon>
        <taxon>Pseudomonadota</taxon>
        <taxon>Gammaproteobacteria</taxon>
        <taxon>Enterobacterales</taxon>
        <taxon>Morganellaceae</taxon>
        <taxon>Proteus</taxon>
    </lineage>
</organism>
<sequence>MGDSQRIIIGDTIMSENNLSPEDIQILSDEDKQHFQHLLEKARPLLALKRFDNIIDLLSLISDSIDIMDNATVEKLSVAFEETLIPAWELSAAYNMAKKESIYQDKKYTLGSTFSLLKNPDTLKGISIILRTVQIIGENNQRIES</sequence>
<dbReference type="AlphaFoldDB" id="A0A379FAS0"/>
<gene>
    <name evidence="1" type="ORF">NCTC10376_02647</name>
</gene>
<evidence type="ECO:0000313" key="1">
    <source>
        <dbReference type="EMBL" id="SUC16734.1"/>
    </source>
</evidence>
<accession>A0A379FAS0</accession>
<proteinExistence type="predicted"/>
<dbReference type="Proteomes" id="UP000254331">
    <property type="component" value="Unassembled WGS sequence"/>
</dbReference>
<reference evidence="1 2" key="1">
    <citation type="submission" date="2018-06" db="EMBL/GenBank/DDBJ databases">
        <authorList>
            <consortium name="Pathogen Informatics"/>
            <person name="Doyle S."/>
        </authorList>
    </citation>
    <scope>NUCLEOTIDE SEQUENCE [LARGE SCALE GENOMIC DNA]</scope>
    <source>
        <strain evidence="1 2">NCTC10376</strain>
    </source>
</reference>
<protein>
    <submittedName>
        <fullName evidence="1">Uncharacterized protein</fullName>
    </submittedName>
</protein>
<name>A0A379FAS0_PROVU</name>
<evidence type="ECO:0000313" key="2">
    <source>
        <dbReference type="Proteomes" id="UP000254331"/>
    </source>
</evidence>